<sequence>MCEMETGGFLVFYQPRCPNGGGGCSGVPTWKSWKCEIISLLKGGPSLMDRY</sequence>
<evidence type="ECO:0000313" key="1">
    <source>
        <dbReference type="EMBL" id="JAN32610.1"/>
    </source>
</evidence>
<organism evidence="1">
    <name type="scientific">Daphnia magna</name>
    <dbReference type="NCBI Taxonomy" id="35525"/>
    <lineage>
        <taxon>Eukaryota</taxon>
        <taxon>Metazoa</taxon>
        <taxon>Ecdysozoa</taxon>
        <taxon>Arthropoda</taxon>
        <taxon>Crustacea</taxon>
        <taxon>Branchiopoda</taxon>
        <taxon>Diplostraca</taxon>
        <taxon>Cladocera</taxon>
        <taxon>Anomopoda</taxon>
        <taxon>Daphniidae</taxon>
        <taxon>Daphnia</taxon>
    </lineage>
</organism>
<name>A0A0P6EL41_9CRUS</name>
<accession>A0A0P6EL41</accession>
<protein>
    <submittedName>
        <fullName evidence="1">Uncharacterized protein</fullName>
    </submittedName>
</protein>
<reference evidence="1" key="1">
    <citation type="submission" date="2015-10" db="EMBL/GenBank/DDBJ databases">
        <title>EvidentialGene: Evidence-directed Construction of Complete mRNA Transcriptomes without Genomes.</title>
        <authorList>
            <person name="Gilbert D.G."/>
        </authorList>
    </citation>
    <scope>NUCLEOTIDE SEQUENCE</scope>
</reference>
<dbReference type="EMBL" id="GDIQ01062127">
    <property type="protein sequence ID" value="JAN32610.1"/>
    <property type="molecule type" value="Transcribed_RNA"/>
</dbReference>
<proteinExistence type="predicted"/>
<dbReference type="AlphaFoldDB" id="A0A0P6EL41"/>